<gene>
    <name evidence="1" type="ORF">SAMN04488693_106130</name>
</gene>
<dbReference type="Gene3D" id="3.60.15.10">
    <property type="entry name" value="Ribonuclease Z/Hydroxyacylglutathione hydrolase-like"/>
    <property type="match status" value="1"/>
</dbReference>
<keyword evidence="2" id="KW-1185">Reference proteome</keyword>
<evidence type="ECO:0000313" key="2">
    <source>
        <dbReference type="Proteomes" id="UP000199258"/>
    </source>
</evidence>
<name>A0A1G8I4A6_9MICC</name>
<dbReference type="EMBL" id="FNDT01000006">
    <property type="protein sequence ID" value="SDI13672.1"/>
    <property type="molecule type" value="Genomic_DNA"/>
</dbReference>
<accession>A0A1G8I4A6</accession>
<proteinExistence type="predicted"/>
<dbReference type="InterPro" id="IPR036873">
    <property type="entry name" value="Rhodanese-like_dom_sf"/>
</dbReference>
<reference evidence="1 2" key="1">
    <citation type="submission" date="2016-10" db="EMBL/GenBank/DDBJ databases">
        <authorList>
            <person name="de Groot N.N."/>
        </authorList>
    </citation>
    <scope>NUCLEOTIDE SEQUENCE [LARGE SCALE GENOMIC DNA]</scope>
    <source>
        <strain evidence="1 2">NP_1H</strain>
    </source>
</reference>
<dbReference type="Proteomes" id="UP000199258">
    <property type="component" value="Unassembled WGS sequence"/>
</dbReference>
<dbReference type="SUPFAM" id="SSF52821">
    <property type="entry name" value="Rhodanese/Cell cycle control phosphatase"/>
    <property type="match status" value="1"/>
</dbReference>
<organism evidence="1 2">
    <name type="scientific">Arthrobacter subterraneus</name>
    <dbReference type="NCBI Taxonomy" id="335973"/>
    <lineage>
        <taxon>Bacteria</taxon>
        <taxon>Bacillati</taxon>
        <taxon>Actinomycetota</taxon>
        <taxon>Actinomycetes</taxon>
        <taxon>Micrococcales</taxon>
        <taxon>Micrococcaceae</taxon>
        <taxon>Arthrobacter</taxon>
    </lineage>
</organism>
<evidence type="ECO:0000313" key="1">
    <source>
        <dbReference type="EMBL" id="SDI13672.1"/>
    </source>
</evidence>
<dbReference type="InterPro" id="IPR036866">
    <property type="entry name" value="RibonucZ/Hydroxyglut_hydro"/>
</dbReference>
<dbReference type="AlphaFoldDB" id="A0A1G8I4A6"/>
<dbReference type="Gene3D" id="3.40.250.10">
    <property type="entry name" value="Rhodanese-like domain"/>
    <property type="match status" value="1"/>
</dbReference>
<sequence>MRRLVEEATPDAGLYPTHGFGSFCSAGPASGADSSTVGEQIRSNHALTDQDEDHFVQELIDNLSAYPSYYAHMGPANTAGPGPAHLDVPQPLDAEELTARLAHGEWVVDLRNRIAFARDHLHGSASFEYSDGSSFTTFLGWVLPWDRQLTLVGERDDVENAIRGSGSIADPATGRPSLRVCFSAAARTSSTSTAFSTTPKRPACP</sequence>
<protein>
    <submittedName>
        <fullName evidence="1">Uncharacterized protein</fullName>
    </submittedName>
</protein>
<dbReference type="STRING" id="335973.SAMN04488693_106130"/>